<reference evidence="2" key="2">
    <citation type="submission" date="2020-11" db="EMBL/GenBank/DDBJ databases">
        <authorList>
            <person name="McCartney M.A."/>
            <person name="Auch B."/>
            <person name="Kono T."/>
            <person name="Mallez S."/>
            <person name="Becker A."/>
            <person name="Gohl D.M."/>
            <person name="Silverstein K.A.T."/>
            <person name="Koren S."/>
            <person name="Bechman K.B."/>
            <person name="Herman A."/>
            <person name="Abrahante J.E."/>
            <person name="Garbe J."/>
        </authorList>
    </citation>
    <scope>NUCLEOTIDE SEQUENCE</scope>
    <source>
        <strain evidence="2">Duluth1</strain>
        <tissue evidence="2">Whole animal</tissue>
    </source>
</reference>
<evidence type="ECO:0000313" key="3">
    <source>
        <dbReference type="Proteomes" id="UP000828390"/>
    </source>
</evidence>
<dbReference type="AlphaFoldDB" id="A0A9D4MB19"/>
<comment type="caution">
    <text evidence="2">The sequence shown here is derived from an EMBL/GenBank/DDBJ whole genome shotgun (WGS) entry which is preliminary data.</text>
</comment>
<feature type="region of interest" description="Disordered" evidence="1">
    <location>
        <begin position="124"/>
        <end position="159"/>
    </location>
</feature>
<gene>
    <name evidence="2" type="ORF">DPMN_036213</name>
</gene>
<feature type="compositionally biased region" description="Basic and acidic residues" evidence="1">
    <location>
        <begin position="72"/>
        <end position="86"/>
    </location>
</feature>
<dbReference type="GO" id="GO:0061630">
    <property type="term" value="F:ubiquitin protein ligase activity"/>
    <property type="evidence" value="ECO:0007669"/>
    <property type="project" value="TreeGrafter"/>
</dbReference>
<dbReference type="GO" id="GO:0008270">
    <property type="term" value="F:zinc ion binding"/>
    <property type="evidence" value="ECO:0007669"/>
    <property type="project" value="UniProtKB-KW"/>
</dbReference>
<dbReference type="Proteomes" id="UP000828390">
    <property type="component" value="Unassembled WGS sequence"/>
</dbReference>
<protein>
    <submittedName>
        <fullName evidence="2">Uncharacterized protein</fullName>
    </submittedName>
</protein>
<reference evidence="2" key="1">
    <citation type="journal article" date="2019" name="bioRxiv">
        <title>The Genome of the Zebra Mussel, Dreissena polymorpha: A Resource for Invasive Species Research.</title>
        <authorList>
            <person name="McCartney M.A."/>
            <person name="Auch B."/>
            <person name="Kono T."/>
            <person name="Mallez S."/>
            <person name="Zhang Y."/>
            <person name="Obille A."/>
            <person name="Becker A."/>
            <person name="Abrahante J.E."/>
            <person name="Garbe J."/>
            <person name="Badalamenti J.P."/>
            <person name="Herman A."/>
            <person name="Mangelson H."/>
            <person name="Liachko I."/>
            <person name="Sullivan S."/>
            <person name="Sone E.D."/>
            <person name="Koren S."/>
            <person name="Silverstein K.A.T."/>
            <person name="Beckman K.B."/>
            <person name="Gohl D.M."/>
        </authorList>
    </citation>
    <scope>NUCLEOTIDE SEQUENCE</scope>
    <source>
        <strain evidence="2">Duluth1</strain>
        <tissue evidence="2">Whole animal</tissue>
    </source>
</reference>
<feature type="compositionally biased region" description="Basic and acidic residues" evidence="1">
    <location>
        <begin position="136"/>
        <end position="146"/>
    </location>
</feature>
<proteinExistence type="predicted"/>
<feature type="region of interest" description="Disordered" evidence="1">
    <location>
        <begin position="60"/>
        <end position="88"/>
    </location>
</feature>
<name>A0A9D4MB19_DREPO</name>
<dbReference type="PANTHER" id="PTHR24104">
    <property type="entry name" value="E3 UBIQUITIN-PROTEIN LIGASE NHLRC1-RELATED"/>
    <property type="match status" value="1"/>
</dbReference>
<sequence length="446" mass="49813">MGSIPSQLQTPRLKVVNRLADDFGKVEYGKQPPSLESEKTQPKILVSIVDKSTVIISEGRSIATQTDTTNDEDTRGNDDIGNDKVNHQNSPIIKAGLEYEHNTDNEEKLAPRQAWEERQMHSVNETINEDTDIDLDEKGDWSEDGKTPLPSSSAKVKRNDRLPTPYEVPFEDMELSRYGKYKVRLSSDSEMCILSALTFLETGDAVTIDRSNQKLKFVDSKFQFISSFELPAKPWAVCAQGSDVYVTMGNTQIQHFTVADMVIEYVKLIEIKGRCLGICTFCDHLAVGLQVGEILLLDNKGEKHGYISLPETTAGRPCNPWHMCTSGEHNLFVTDSDAGVVFCISRKSEVLFKFTGMSSPRGVATDNIGNVLVVGRDKESGAVVTLLHKDVELQNMLHIEKQSELKSRTLMTWEELEFVPYCLGYRRDGVVVLGGIQEALKIMKLT</sequence>
<evidence type="ECO:0000256" key="1">
    <source>
        <dbReference type="SAM" id="MobiDB-lite"/>
    </source>
</evidence>
<dbReference type="InterPro" id="IPR011044">
    <property type="entry name" value="Quino_amine_DH_bsu"/>
</dbReference>
<dbReference type="EMBL" id="JAIWYP010000002">
    <property type="protein sequence ID" value="KAH3872989.1"/>
    <property type="molecule type" value="Genomic_DNA"/>
</dbReference>
<keyword evidence="3" id="KW-1185">Reference proteome</keyword>
<evidence type="ECO:0000313" key="2">
    <source>
        <dbReference type="EMBL" id="KAH3872989.1"/>
    </source>
</evidence>
<dbReference type="Gene3D" id="2.120.10.30">
    <property type="entry name" value="TolB, C-terminal domain"/>
    <property type="match status" value="1"/>
</dbReference>
<organism evidence="2 3">
    <name type="scientific">Dreissena polymorpha</name>
    <name type="common">Zebra mussel</name>
    <name type="synonym">Mytilus polymorpha</name>
    <dbReference type="NCBI Taxonomy" id="45954"/>
    <lineage>
        <taxon>Eukaryota</taxon>
        <taxon>Metazoa</taxon>
        <taxon>Spiralia</taxon>
        <taxon>Lophotrochozoa</taxon>
        <taxon>Mollusca</taxon>
        <taxon>Bivalvia</taxon>
        <taxon>Autobranchia</taxon>
        <taxon>Heteroconchia</taxon>
        <taxon>Euheterodonta</taxon>
        <taxon>Imparidentia</taxon>
        <taxon>Neoheterodontei</taxon>
        <taxon>Myida</taxon>
        <taxon>Dreissenoidea</taxon>
        <taxon>Dreissenidae</taxon>
        <taxon>Dreissena</taxon>
    </lineage>
</organism>
<dbReference type="InterPro" id="IPR050952">
    <property type="entry name" value="TRIM-NHL_E3_ligases"/>
</dbReference>
<dbReference type="GO" id="GO:0043161">
    <property type="term" value="P:proteasome-mediated ubiquitin-dependent protein catabolic process"/>
    <property type="evidence" value="ECO:0007669"/>
    <property type="project" value="TreeGrafter"/>
</dbReference>
<accession>A0A9D4MB19</accession>
<dbReference type="InterPro" id="IPR011042">
    <property type="entry name" value="6-blade_b-propeller_TolB-like"/>
</dbReference>
<dbReference type="GO" id="GO:0000209">
    <property type="term" value="P:protein polyubiquitination"/>
    <property type="evidence" value="ECO:0007669"/>
    <property type="project" value="TreeGrafter"/>
</dbReference>
<dbReference type="PANTHER" id="PTHR24104:SF25">
    <property type="entry name" value="PROTEIN LIN-41"/>
    <property type="match status" value="1"/>
</dbReference>
<dbReference type="SUPFAM" id="SSF50969">
    <property type="entry name" value="YVTN repeat-like/Quinoprotein amine dehydrogenase"/>
    <property type="match status" value="1"/>
</dbReference>